<evidence type="ECO:0008006" key="3">
    <source>
        <dbReference type="Google" id="ProtNLM"/>
    </source>
</evidence>
<comment type="caution">
    <text evidence="1">The sequence shown here is derived from an EMBL/GenBank/DDBJ whole genome shotgun (WGS) entry which is preliminary data.</text>
</comment>
<name>A0A316TVW1_9BACT</name>
<dbReference type="RefSeq" id="WP_109644656.1">
    <property type="nucleotide sequence ID" value="NZ_QGGB01000002.1"/>
</dbReference>
<dbReference type="AlphaFoldDB" id="A0A316TVW1"/>
<keyword evidence="2" id="KW-1185">Reference proteome</keyword>
<dbReference type="Pfam" id="PF21033">
    <property type="entry name" value="RMD1-3"/>
    <property type="match status" value="1"/>
</dbReference>
<dbReference type="OrthoDB" id="9813878at2"/>
<dbReference type="SUPFAM" id="SSF48452">
    <property type="entry name" value="TPR-like"/>
    <property type="match status" value="1"/>
</dbReference>
<evidence type="ECO:0000313" key="2">
    <source>
        <dbReference type="Proteomes" id="UP000245533"/>
    </source>
</evidence>
<evidence type="ECO:0000313" key="1">
    <source>
        <dbReference type="EMBL" id="PWN07981.1"/>
    </source>
</evidence>
<dbReference type="InterPro" id="IPR049039">
    <property type="entry name" value="RMD1-3_a_helical_rpt"/>
</dbReference>
<dbReference type="Gene3D" id="1.25.40.10">
    <property type="entry name" value="Tetratricopeptide repeat domain"/>
    <property type="match status" value="2"/>
</dbReference>
<dbReference type="InterPro" id="IPR011990">
    <property type="entry name" value="TPR-like_helical_dom_sf"/>
</dbReference>
<dbReference type="Proteomes" id="UP000245533">
    <property type="component" value="Unassembled WGS sequence"/>
</dbReference>
<organism evidence="1 2">
    <name type="scientific">Rhodohalobacter mucosus</name>
    <dbReference type="NCBI Taxonomy" id="2079485"/>
    <lineage>
        <taxon>Bacteria</taxon>
        <taxon>Pseudomonadati</taxon>
        <taxon>Balneolota</taxon>
        <taxon>Balneolia</taxon>
        <taxon>Balneolales</taxon>
        <taxon>Balneolaceae</taxon>
        <taxon>Rhodohalobacter</taxon>
    </lineage>
</organism>
<proteinExistence type="predicted"/>
<reference evidence="1 2" key="1">
    <citation type="submission" date="2018-05" db="EMBL/GenBank/DDBJ databases">
        <title>Rhodohalobacter halophilus gen. nov., sp. nov., a moderately halophilic member of the family Balneolaceae.</title>
        <authorList>
            <person name="Liu Z.-W."/>
        </authorList>
    </citation>
    <scope>NUCLEOTIDE SEQUENCE [LARGE SCALE GENOMIC DNA]</scope>
    <source>
        <strain evidence="1 2">8A47</strain>
    </source>
</reference>
<protein>
    <recommendedName>
        <fullName evidence="3">Tetratricopeptide repeat protein</fullName>
    </recommendedName>
</protein>
<accession>A0A316TVW1</accession>
<dbReference type="EMBL" id="QGGB01000002">
    <property type="protein sequence ID" value="PWN07981.1"/>
    <property type="molecule type" value="Genomic_DNA"/>
</dbReference>
<gene>
    <name evidence="1" type="ORF">DDZ15_02930</name>
</gene>
<sequence>MITRYLFRITLLAVLISAISIGRACSQQSGPLNTSLEKAGELFRTGNEEEGLQLYQNILEEHPQNLEALWNTAVIYARMGYRQAGEADQKEYYDKSLEAAQKALRYHPESGYAHYAMAVAKGRMTEVLDTGERIETSNEIKDHLQQATDKLPRFAPVWHLYGVWHSDVANVSGLGRAAAGLFGEGLPDASNEKAEAFLKRAISLNSDNILFRMDLAKHYLKTDRGNDAKEVLNELLSLEPQMKGDEKLLEEAEEMLRNLS</sequence>